<dbReference type="Pfam" id="PF10670">
    <property type="entry name" value="DUF4198"/>
    <property type="match status" value="1"/>
</dbReference>
<gene>
    <name evidence="1" type="ORF">E6C50_10815</name>
</gene>
<dbReference type="OrthoDB" id="1148550at2"/>
<evidence type="ECO:0000313" key="1">
    <source>
        <dbReference type="EMBL" id="THF49838.1"/>
    </source>
</evidence>
<protein>
    <submittedName>
        <fullName evidence="1">DUF4198 domain-containing protein</fullName>
    </submittedName>
</protein>
<accession>A0A4S3ZVI9</accession>
<keyword evidence="2" id="KW-1185">Reference proteome</keyword>
<dbReference type="AlphaFoldDB" id="A0A4S3ZVI9"/>
<name>A0A4S3ZVI9_9FLAO</name>
<proteinExistence type="predicted"/>
<dbReference type="Proteomes" id="UP000307507">
    <property type="component" value="Unassembled WGS sequence"/>
</dbReference>
<organism evidence="1 2">
    <name type="scientific">Flavobacterium supellecticarium</name>
    <dbReference type="NCBI Taxonomy" id="2565924"/>
    <lineage>
        <taxon>Bacteria</taxon>
        <taxon>Pseudomonadati</taxon>
        <taxon>Bacteroidota</taxon>
        <taxon>Flavobacteriia</taxon>
        <taxon>Flavobacteriales</taxon>
        <taxon>Flavobacteriaceae</taxon>
        <taxon>Flavobacterium</taxon>
    </lineage>
</organism>
<dbReference type="RefSeq" id="WP_136403247.1">
    <property type="nucleotide sequence ID" value="NZ_SSNZ01000004.1"/>
</dbReference>
<evidence type="ECO:0000313" key="2">
    <source>
        <dbReference type="Proteomes" id="UP000307507"/>
    </source>
</evidence>
<reference evidence="1 2" key="1">
    <citation type="submission" date="2019-04" db="EMBL/GenBank/DDBJ databases">
        <title>Flavobacterium sp. nov. isolated from construction timber.</title>
        <authorList>
            <person name="Lin S.-Y."/>
            <person name="Chang C.-T."/>
            <person name="Young C.-C."/>
        </authorList>
    </citation>
    <scope>NUCLEOTIDE SEQUENCE [LARGE SCALE GENOMIC DNA]</scope>
    <source>
        <strain evidence="1 2">CC-CTC003</strain>
    </source>
</reference>
<comment type="caution">
    <text evidence="1">The sequence shown here is derived from an EMBL/GenBank/DDBJ whole genome shotgun (WGS) entry which is preliminary data.</text>
</comment>
<sequence>MRNLFLIFTLFILGATKSFAHFMWIETNAKGKINTPQEVRVYFGEYGHDVREKVGSDTFNKMKHFTLWAIAPNGEKTKLDVTPSDLFYKASFTPKTNGTYTFILDNDKIEVIDFTKYNFGIFKTHYHATAKTTVGNGLADSVSQNPSGLSIADISKKAGEVTLKITYKNEPFAEKEIDLFIPDQWSRKIKTDKNGTLTFKTPFKTQYVVEATQKEETPGNYDGKDYQFIWHSAVYTLPN</sequence>
<dbReference type="EMBL" id="SSNZ01000004">
    <property type="protein sequence ID" value="THF49838.1"/>
    <property type="molecule type" value="Genomic_DNA"/>
</dbReference>
<dbReference type="InterPro" id="IPR019613">
    <property type="entry name" value="DUF4198"/>
</dbReference>